<dbReference type="GO" id="GO:0008104">
    <property type="term" value="P:intracellular protein localization"/>
    <property type="evidence" value="ECO:0007669"/>
    <property type="project" value="TreeGrafter"/>
</dbReference>
<gene>
    <name evidence="3" type="ORF">B9Z19DRAFT_1127194</name>
</gene>
<feature type="domain" description="LAA1-like C-terminal TPR repeats" evidence="2">
    <location>
        <begin position="1858"/>
        <end position="2015"/>
    </location>
</feature>
<dbReference type="Pfam" id="PF25808">
    <property type="entry name" value="TPR_LAA1_C"/>
    <property type="match status" value="1"/>
</dbReference>
<dbReference type="InterPro" id="IPR040108">
    <property type="entry name" value="Laa1/Sip1/HEATR5"/>
</dbReference>
<sequence length="2034" mass="221371">MADDSSAIEAVQLDIAKLKTITEEAQQQLYVMSFLNNLEKLVNRLDEDGASAYQLYVKKELFKIITLSAPAPTRLVRNISGRCFAGIFGKGDRKLLFETINELVGLINTGKSDKDLRIRHAAVHCVGEVYRAAGDSAMALSTLTCTSLLKLLKPAQNHCGLRSSIFRALGKVFSTVRDMADEAVARDVWKQARNVAVGEKSALVQASALQCMEELLQATQLFNSHQEYDKLQSVAMKALDSTSTSARKAAASCWSLALVLAYSTEVPELAKVAKKPKKMKRVSTAVGDDEGLGVERPSSPAPSGKKAIVRLTFTLEEILRQLSLHYTKPSTSPRARAGIALCYSGVLERLGSSVVESNYGLISSHLLNDLLSHHAVIANRFRLLTTRKYVRTLLEDVIGRRLLGETGQLNAIKTLVNDTMKDYPQVIKEKPEPSKHALTGALHALASLIQSLGSALASVQDTTRDGLLQVLQHPSYSVQVATSWCLRGFVIAAPSQLLPIITICMNNVNRELSQMTARRPTTTEILRRCAGYANGLAAAISTAPLQPLYASVDITSRILTLATSLLKSSGDYDLRISATQIQVAWILIGGLMALGPNFVKIHLSQLLLLWKNALPKPLAKDSSVERSFLELSFLAHVRECALGSILSFLEFNSRLLTADVSKRIAAMLQNSTLFLNTLPAKKTTDDISQRLSPSLQLIDLDLMVRRRVLQCYAKLVKLSHGEALQANLLTIAVSFFADPDKYTPSSLSTAIASSAGNFESLWDIGDNYAYGVCGFVKGFDVEAFAFEAQGTKPTIAHWITRGSPEARINETKLHTPVIGSIEHDSVSLYTTSNSSARNEPTPAPPATAVVNSAIDLFTILLPIQPPKVQESILEQIATFLASGSLQRDPGRKAAMVINVAVALLGALKVTISEEVPSASLSTASVLKIIQELLQGFVIHPDPYVRNVAYEALGRLCSIGGNSFTGNMINWCVETIVNNRDPNARAGCAVALGCIHSYVGGMAAGFHLKTIIGILMSLSNDPHPTVHFWALDGLARTIDSAGLTFSGFVTSTLGMLSQLYVAETHNEEVATVVSSNLELELPTLSIVVRCIDSLIGVLGPDLQDMVKTRELILTNVGQFLREPDYTVQLEALRCLEHLSLFAASHVDTAGYVKRLQKELGSEYVELRDVAIDGLYQLMKGDAERIVNTADPGLEEQLWIALDEAPEHEGIRNIINNWLNQTGIEDVGKWVGRCQAVMSKLVERKDGIAGKLENEKPTNSGAVDLNDDEVASFAVASSREKENSQPTGQELLRWQVRTFAMNCLFELLSLAAREMQRDSETPVEESLVQKIADVIRMAFSASTSNVVQLRLAGLRIVDQVLKMFGYTPDPDFPEATLLEQYQAQIGSALTPAFAVDSSPELASEAVNVCAGFISTGIVKDVDRMGRILRLLTSALENFSSDSEVASIGDLKGLSSNAQVMVKMAVLRAWAELQVASKEQSYLADVVKPHIATLAPLWLSSLREFARLRFEPDISTNSTGATTLGGSIDTIYSALNRETLLQFYQDSWLKLVDAIASLIEQDSQFVFDALDGKASSGDVNGNGVAHDINYRDEPVAFFFVLFGIAFEALVGRPGVDSLATKEQTLEILLALKKILHPSVCGHAIYQEAIFSETMDLFDRLVLTEGLAVQSATTDIAKSLCVEHPTARSKSGAQGENLTEDIDQLFELTRLMVLVLARLLPNVVDKKTMVRHHLSEEAANLVRVSLDALVHAAEVFPAVIRMDLYASILHIFTSIFGTGVCQTEVVPRSLPIFKRFIRIITNSSGGNDSEMVVMQVRSCLSSILQILDNAKIRGDAALPCLKNCLMASTIVITTGVNVLPPNDEQVPLLCDRMIDALSNPATSKMAVQCSRSILMVTPKTACDQEMVRYMIPRLITFVTTTKGDSEEGSDQTKFLVCHILTSFVSTLFGDQIQVAMALLIPTLLAHASSNPGSYPETAKRLLELVAVSQLAFKNVVANMGAGQRGFMEEILRSNARSIADSTQQQSSAPTIALKMNFG</sequence>
<evidence type="ECO:0000259" key="2">
    <source>
        <dbReference type="Pfam" id="PF25808"/>
    </source>
</evidence>
<dbReference type="Pfam" id="PF20210">
    <property type="entry name" value="Laa1_Sip1_HTR5"/>
    <property type="match status" value="1"/>
</dbReference>
<dbReference type="EMBL" id="NESQ01000128">
    <property type="protein sequence ID" value="PUU78144.1"/>
    <property type="molecule type" value="Genomic_DNA"/>
</dbReference>
<dbReference type="PANTHER" id="PTHR21663:SF0">
    <property type="entry name" value="HEAT REPEAT-CONTAINING PROTEIN 5B"/>
    <property type="match status" value="1"/>
</dbReference>
<dbReference type="GO" id="GO:0016020">
    <property type="term" value="C:membrane"/>
    <property type="evidence" value="ECO:0007669"/>
    <property type="project" value="TreeGrafter"/>
</dbReference>
<comment type="caution">
    <text evidence="3">The sequence shown here is derived from an EMBL/GenBank/DDBJ whole genome shotgun (WGS) entry which is preliminary data.</text>
</comment>
<evidence type="ECO:0000313" key="3">
    <source>
        <dbReference type="EMBL" id="PUU78144.1"/>
    </source>
</evidence>
<protein>
    <submittedName>
        <fullName evidence="3">Armadillo-type protein</fullName>
    </submittedName>
</protein>
<evidence type="ECO:0000256" key="1">
    <source>
        <dbReference type="ARBA" id="ARBA00008304"/>
    </source>
</evidence>
<dbReference type="InterPro" id="IPR046837">
    <property type="entry name" value="Laa1/Sip1/HEATR5-like_HEAT"/>
</dbReference>
<proteinExistence type="inferred from homology"/>
<comment type="similarity">
    <text evidence="1">Belongs to the HEATR5 family.</text>
</comment>
<dbReference type="InterPro" id="IPR011989">
    <property type="entry name" value="ARM-like"/>
</dbReference>
<dbReference type="InterPro" id="IPR016024">
    <property type="entry name" value="ARM-type_fold"/>
</dbReference>
<dbReference type="GO" id="GO:0030139">
    <property type="term" value="C:endocytic vesicle"/>
    <property type="evidence" value="ECO:0007669"/>
    <property type="project" value="TreeGrafter"/>
</dbReference>
<name>A0A2T6ZRT6_TUBBO</name>
<evidence type="ECO:0000313" key="4">
    <source>
        <dbReference type="Proteomes" id="UP000244722"/>
    </source>
</evidence>
<dbReference type="GO" id="GO:0006897">
    <property type="term" value="P:endocytosis"/>
    <property type="evidence" value="ECO:0007669"/>
    <property type="project" value="TreeGrafter"/>
</dbReference>
<dbReference type="Pfam" id="PF25468">
    <property type="entry name" value="HEAT_HEATR5A"/>
    <property type="match status" value="1"/>
</dbReference>
<keyword evidence="4" id="KW-1185">Reference proteome</keyword>
<accession>A0A2T6ZRT6</accession>
<dbReference type="GO" id="GO:0042147">
    <property type="term" value="P:retrograde transport, endosome to Golgi"/>
    <property type="evidence" value="ECO:0007669"/>
    <property type="project" value="TreeGrafter"/>
</dbReference>
<dbReference type="PANTHER" id="PTHR21663">
    <property type="entry name" value="HYPOTHETICAL HEAT DOMAIN-CONTAINING"/>
    <property type="match status" value="1"/>
</dbReference>
<dbReference type="InterPro" id="IPR057981">
    <property type="entry name" value="TPR_LAA1-like_C"/>
</dbReference>
<dbReference type="Gene3D" id="1.25.10.10">
    <property type="entry name" value="Leucine-rich Repeat Variant"/>
    <property type="match status" value="4"/>
</dbReference>
<organism evidence="3 4">
    <name type="scientific">Tuber borchii</name>
    <name type="common">White truffle</name>
    <dbReference type="NCBI Taxonomy" id="42251"/>
    <lineage>
        <taxon>Eukaryota</taxon>
        <taxon>Fungi</taxon>
        <taxon>Dikarya</taxon>
        <taxon>Ascomycota</taxon>
        <taxon>Pezizomycotina</taxon>
        <taxon>Pezizomycetes</taxon>
        <taxon>Pezizales</taxon>
        <taxon>Tuberaceae</taxon>
        <taxon>Tuber</taxon>
    </lineage>
</organism>
<dbReference type="OrthoDB" id="192608at2759"/>
<reference evidence="3 4" key="1">
    <citation type="submission" date="2017-04" db="EMBL/GenBank/DDBJ databases">
        <title>Draft genome sequence of Tuber borchii Vittad., a whitish edible truffle.</title>
        <authorList>
            <consortium name="DOE Joint Genome Institute"/>
            <person name="Murat C."/>
            <person name="Kuo A."/>
            <person name="Barry K.W."/>
            <person name="Clum A."/>
            <person name="Dockter R.B."/>
            <person name="Fauchery L."/>
            <person name="Iotti M."/>
            <person name="Kohler A."/>
            <person name="Labutti K."/>
            <person name="Lindquist E.A."/>
            <person name="Lipzen A."/>
            <person name="Ohm R.A."/>
            <person name="Wang M."/>
            <person name="Grigoriev I.V."/>
            <person name="Zambonelli A."/>
            <person name="Martin F.M."/>
        </authorList>
    </citation>
    <scope>NUCLEOTIDE SEQUENCE [LARGE SCALE GENOMIC DNA]</scope>
    <source>
        <strain evidence="3 4">Tbo3840</strain>
    </source>
</reference>
<dbReference type="STRING" id="42251.A0A2T6ZRT6"/>
<dbReference type="Proteomes" id="UP000244722">
    <property type="component" value="Unassembled WGS sequence"/>
</dbReference>
<dbReference type="SUPFAM" id="SSF48371">
    <property type="entry name" value="ARM repeat"/>
    <property type="match status" value="3"/>
</dbReference>
<dbReference type="GO" id="GO:0005829">
    <property type="term" value="C:cytosol"/>
    <property type="evidence" value="ECO:0007669"/>
    <property type="project" value="GOC"/>
</dbReference>
<dbReference type="GO" id="GO:0005794">
    <property type="term" value="C:Golgi apparatus"/>
    <property type="evidence" value="ECO:0007669"/>
    <property type="project" value="TreeGrafter"/>
</dbReference>